<dbReference type="InterPro" id="IPR050250">
    <property type="entry name" value="Macrolide_Exporter_MacB"/>
</dbReference>
<feature type="transmembrane region" description="Helical" evidence="7">
    <location>
        <begin position="760"/>
        <end position="785"/>
    </location>
</feature>
<dbReference type="NCBIfam" id="NF038403">
    <property type="entry name" value="perm_prefix_1"/>
    <property type="match status" value="1"/>
</dbReference>
<dbReference type="GO" id="GO:0022857">
    <property type="term" value="F:transmembrane transporter activity"/>
    <property type="evidence" value="ECO:0007669"/>
    <property type="project" value="TreeGrafter"/>
</dbReference>
<evidence type="ECO:0000313" key="10">
    <source>
        <dbReference type="EMBL" id="XCB35412.1"/>
    </source>
</evidence>
<dbReference type="InterPro" id="IPR047928">
    <property type="entry name" value="Perm_prefix_1"/>
</dbReference>
<reference evidence="10" key="1">
    <citation type="submission" date="2023-08" db="EMBL/GenBank/DDBJ databases">
        <authorList>
            <person name="Messyasz A."/>
            <person name="Mannisto M.K."/>
            <person name="Kerkhof L.J."/>
            <person name="Haggblom M."/>
        </authorList>
    </citation>
    <scope>NUCLEOTIDE SEQUENCE</scope>
    <source>
        <strain evidence="10">X5P6</strain>
    </source>
</reference>
<dbReference type="PANTHER" id="PTHR30572">
    <property type="entry name" value="MEMBRANE COMPONENT OF TRANSPORTER-RELATED"/>
    <property type="match status" value="1"/>
</dbReference>
<feature type="transmembrane region" description="Helical" evidence="7">
    <location>
        <begin position="95"/>
        <end position="123"/>
    </location>
</feature>
<sequence>MSLLVSLRSFVSTLFPRSRIGAEMDEELRSHIEHRADDLERSGLSRLEAERRARVEFGSYERYKQESYEAVGGQFFETLHQDIRFGLRMLYKSPAFTAVAVITLALGISANAVVFSVLNGLILRPLNVPQSQRLFTIQHGQDPSPLQSYPDYLDLRDRNRSFDGVIAYAFSRVGLNTSGEASTAWLYEASGNYFDVLQIRPYLGRFFHASDEHGPDSSPYLVLSYAYWMSHFQGDRNLVGRTVEVNKHPFTVLGVAPPNFRGTELYFTPDFWVPLVNEEQVGGGNDLNTRGGRELSLIGRLKPGVSTAQADADLNSIAAYLAKSYPKDDEKMVFSLARPGLMGDFLGRPVRAFLSGMMLLAGLILLAACANLGNLSAARAADRSREIALRLALGSSRKRILRQLLTEAVLVSLMGGSAGLLGAVVLLRWLSVWRPISSFPANVPVNPDAKVYAVALLLALISGLLFGIVPVRQVLRTNPWQTVKAGPADMIGRRLNLRDLLLVLQIAVCAVLVTSSLVAVRGLLRSLHSNFGFVPQNAMLVETDVDMAGYSGDQVPIMQKRLIDIVGAIPGVTAAAASDMLPLGGQDFSNVAVFKDSETDLRPSNAVLNTYTQNISSEYFGAAGTSLLAGRTFTVHDDKHAPQVAVVNREFARRVFGSEAAAVGRFYKSMDGTRIQVVGVVEDGRYRMLTEDQQPAAFLPILQSPSSSTWLIVRSDRDPQELTAAIEGSLRSLDAGLPFSIRTWDKEMDSALFASRVATISLGVLGGLGAMLAMTGIFGMASYSVSKRMRELGIRIALGAQRKEVLHSALGRAWRLLVFGSAVGLLLGIAATRVLSSIVYQATPRDPLVLVGVVLAMMLLGLVATWIPAQRALGADPLMLLREE</sequence>
<dbReference type="NCBIfam" id="TIGR03434">
    <property type="entry name" value="ADOP"/>
    <property type="match status" value="1"/>
</dbReference>
<feature type="domain" description="ABC3 transporter permease C-terminal" evidence="8">
    <location>
        <begin position="359"/>
        <end position="479"/>
    </location>
</feature>
<gene>
    <name evidence="10" type="ORF">RBB77_11085</name>
</gene>
<dbReference type="InterPro" id="IPR017800">
    <property type="entry name" value="ADOP"/>
</dbReference>
<dbReference type="EMBL" id="CP132942">
    <property type="protein sequence ID" value="XCB35412.1"/>
    <property type="molecule type" value="Genomic_DNA"/>
</dbReference>
<evidence type="ECO:0000256" key="6">
    <source>
        <dbReference type="ARBA" id="ARBA00038076"/>
    </source>
</evidence>
<evidence type="ECO:0000256" key="7">
    <source>
        <dbReference type="SAM" id="Phobius"/>
    </source>
</evidence>
<feature type="transmembrane region" description="Helical" evidence="7">
    <location>
        <begin position="451"/>
        <end position="471"/>
    </location>
</feature>
<evidence type="ECO:0000256" key="5">
    <source>
        <dbReference type="ARBA" id="ARBA00023136"/>
    </source>
</evidence>
<feature type="transmembrane region" description="Helical" evidence="7">
    <location>
        <begin position="500"/>
        <end position="524"/>
    </location>
</feature>
<name>A0AAU7ZWZ5_9BACT</name>
<dbReference type="Pfam" id="PF12704">
    <property type="entry name" value="MacB_PCD"/>
    <property type="match status" value="2"/>
</dbReference>
<dbReference type="AlphaFoldDB" id="A0AAU7ZWZ5"/>
<feature type="domain" description="MacB-like periplasmic core" evidence="9">
    <location>
        <begin position="97"/>
        <end position="316"/>
    </location>
</feature>
<dbReference type="RefSeq" id="WP_353067430.1">
    <property type="nucleotide sequence ID" value="NZ_CP132942.1"/>
</dbReference>
<organism evidence="10">
    <name type="scientific">Tunturiibacter psychrotolerans</name>
    <dbReference type="NCBI Taxonomy" id="3069686"/>
    <lineage>
        <taxon>Bacteria</taxon>
        <taxon>Pseudomonadati</taxon>
        <taxon>Acidobacteriota</taxon>
        <taxon>Terriglobia</taxon>
        <taxon>Terriglobales</taxon>
        <taxon>Acidobacteriaceae</taxon>
        <taxon>Tunturiibacter</taxon>
    </lineage>
</organism>
<protein>
    <submittedName>
        <fullName evidence="10">ABC transporter permease</fullName>
    </submittedName>
</protein>
<comment type="similarity">
    <text evidence="6">Belongs to the ABC-4 integral membrane protein family.</text>
</comment>
<evidence type="ECO:0000256" key="1">
    <source>
        <dbReference type="ARBA" id="ARBA00004651"/>
    </source>
</evidence>
<evidence type="ECO:0000259" key="9">
    <source>
        <dbReference type="Pfam" id="PF12704"/>
    </source>
</evidence>
<reference evidence="10" key="2">
    <citation type="journal article" date="2024" name="Environ. Microbiol.">
        <title>Genome analysis and description of Tunturibacter gen. nov. expands the diversity of Terriglobia in tundra soils.</title>
        <authorList>
            <person name="Messyasz A."/>
            <person name="Mannisto M.K."/>
            <person name="Kerkhof L.J."/>
            <person name="Haggblom M.M."/>
        </authorList>
    </citation>
    <scope>NUCLEOTIDE SEQUENCE</scope>
    <source>
        <strain evidence="10">X5P6</strain>
    </source>
</reference>
<feature type="domain" description="MacB-like periplasmic core" evidence="9">
    <location>
        <begin position="501"/>
        <end position="727"/>
    </location>
</feature>
<evidence type="ECO:0000256" key="4">
    <source>
        <dbReference type="ARBA" id="ARBA00022989"/>
    </source>
</evidence>
<keyword evidence="5 7" id="KW-0472">Membrane</keyword>
<proteinExistence type="inferred from homology"/>
<keyword evidence="3 7" id="KW-0812">Transmembrane</keyword>
<feature type="transmembrane region" description="Helical" evidence="7">
    <location>
        <begin position="352"/>
        <end position="375"/>
    </location>
</feature>
<feature type="domain" description="ABC3 transporter permease C-terminal" evidence="8">
    <location>
        <begin position="764"/>
        <end position="876"/>
    </location>
</feature>
<feature type="transmembrane region" description="Helical" evidence="7">
    <location>
        <begin position="816"/>
        <end position="836"/>
    </location>
</feature>
<dbReference type="KEGG" id="tpsc:RBB77_11085"/>
<dbReference type="GO" id="GO:0005886">
    <property type="term" value="C:plasma membrane"/>
    <property type="evidence" value="ECO:0007669"/>
    <property type="project" value="UniProtKB-SubCell"/>
</dbReference>
<dbReference type="InterPro" id="IPR003838">
    <property type="entry name" value="ABC3_permease_C"/>
</dbReference>
<dbReference type="InterPro" id="IPR025857">
    <property type="entry name" value="MacB_PCD"/>
</dbReference>
<evidence type="ECO:0000259" key="8">
    <source>
        <dbReference type="Pfam" id="PF02687"/>
    </source>
</evidence>
<keyword evidence="4 7" id="KW-1133">Transmembrane helix</keyword>
<feature type="transmembrane region" description="Helical" evidence="7">
    <location>
        <begin position="404"/>
        <end position="431"/>
    </location>
</feature>
<evidence type="ECO:0000256" key="2">
    <source>
        <dbReference type="ARBA" id="ARBA00022475"/>
    </source>
</evidence>
<comment type="subcellular location">
    <subcellularLocation>
        <location evidence="1">Cell membrane</location>
        <topology evidence="1">Multi-pass membrane protein</topology>
    </subcellularLocation>
</comment>
<dbReference type="PANTHER" id="PTHR30572:SF4">
    <property type="entry name" value="ABC TRANSPORTER PERMEASE YTRF"/>
    <property type="match status" value="1"/>
</dbReference>
<evidence type="ECO:0000256" key="3">
    <source>
        <dbReference type="ARBA" id="ARBA00022692"/>
    </source>
</evidence>
<accession>A0AAU7ZWZ5</accession>
<feature type="transmembrane region" description="Helical" evidence="7">
    <location>
        <begin position="848"/>
        <end position="869"/>
    </location>
</feature>
<keyword evidence="2" id="KW-1003">Cell membrane</keyword>
<dbReference type="Pfam" id="PF02687">
    <property type="entry name" value="FtsX"/>
    <property type="match status" value="2"/>
</dbReference>